<accession>A0AB39CD46</accession>
<name>A0AB39CD46_9VIRU</name>
<evidence type="ECO:0000313" key="1">
    <source>
        <dbReference type="EMBL" id="XDJ14843.1"/>
    </source>
</evidence>
<dbReference type="EMBL" id="PQ015378">
    <property type="protein sequence ID" value="XDJ14843.1"/>
    <property type="molecule type" value="Genomic_DNA"/>
</dbReference>
<protein>
    <submittedName>
        <fullName evidence="1">Virion structural protein</fullName>
    </submittedName>
</protein>
<proteinExistence type="predicted"/>
<sequence length="437" mass="49926">MYNLKGFVGFPSMVSNVPDQTAKIGEISKDSLTYAKDVTFHTGASVPNTAFLSFHSVKDATVVDVDPSTKDLVLKLSKYLLDQAVTGAIGNDPQVVRQLVLAEFGSLLKTFSTGKMVTNNEIWMPEYVVFEMSQYGETNRVQLWYVDESFRGQYDEYFIEVVHPIVPYDDFFKDPLEVIEMLKAYNLDEKLEEAQAKRDQYPYTNLRSLSYDYVNPRNPSIRYPARWLALLYGVAADNQDFINDKIVEELLTNSTHSREEWEQILPDLFKKTEFIITPFWHNYSVPAGILGSGFYSPTIDPRKELPLLQRTARGPGYTNAWVTNQYETSVNAYKSLAFGVVGNPQNREGVVRFSKKFPDYMVVMNNTNDFNRVDPLTTGEWMVLFSRLLKVAETMDRYTSVPLGISRMVRDGVVYASAMFQRVNYLVVTKSSVEEFA</sequence>
<reference evidence="1" key="1">
    <citation type="submission" date="2024-07" db="EMBL/GenBank/DDBJ databases">
        <authorList>
            <person name="Bringhurst R.M."/>
            <person name="Homer T.E."/>
        </authorList>
    </citation>
    <scope>NUCLEOTIDE SEQUENCE</scope>
</reference>
<organism evidence="1">
    <name type="scientific">Pseudomonas phage RVTF4</name>
    <dbReference type="NCBI Taxonomy" id="3236931"/>
    <lineage>
        <taxon>Viruses</taxon>
    </lineage>
</organism>